<sequence length="148" mass="14903">MAVTDVTPTGTVNSCVVPVAANEQEAVVPSSGQLLDGGAAVRYVCCSSAVRELIALVSAASTVVRDADESAAEGDNATGALVANGDADGVADVRAGPRATAVEDVVAMSTTTTVATLSAGPSNRPTRRRTPVAARCRGCGFDLVLERR</sequence>
<dbReference type="RefSeq" id="WP_154771132.1">
    <property type="nucleotide sequence ID" value="NZ_WLYK01000014.1"/>
</dbReference>
<dbReference type="AlphaFoldDB" id="A0A7K1FSJ7"/>
<dbReference type="EMBL" id="WLYK01000014">
    <property type="protein sequence ID" value="MTD17125.1"/>
    <property type="molecule type" value="Genomic_DNA"/>
</dbReference>
<evidence type="ECO:0000313" key="2">
    <source>
        <dbReference type="Proteomes" id="UP000460221"/>
    </source>
</evidence>
<reference evidence="1 2" key="1">
    <citation type="submission" date="2019-11" db="EMBL/GenBank/DDBJ databases">
        <authorList>
            <person name="Jiang L.-Q."/>
        </authorList>
    </citation>
    <scope>NUCLEOTIDE SEQUENCE [LARGE SCALE GENOMIC DNA]</scope>
    <source>
        <strain evidence="1 2">YIM 132087</strain>
    </source>
</reference>
<gene>
    <name evidence="1" type="ORF">GIS00_24620</name>
</gene>
<name>A0A7K1FSJ7_9ACTN</name>
<proteinExistence type="predicted"/>
<protein>
    <submittedName>
        <fullName evidence="1">Uncharacterized protein</fullName>
    </submittedName>
</protein>
<evidence type="ECO:0000313" key="1">
    <source>
        <dbReference type="EMBL" id="MTD17125.1"/>
    </source>
</evidence>
<organism evidence="1 2">
    <name type="scientific">Nakamurella alba</name>
    <dbReference type="NCBI Taxonomy" id="2665158"/>
    <lineage>
        <taxon>Bacteria</taxon>
        <taxon>Bacillati</taxon>
        <taxon>Actinomycetota</taxon>
        <taxon>Actinomycetes</taxon>
        <taxon>Nakamurellales</taxon>
        <taxon>Nakamurellaceae</taxon>
        <taxon>Nakamurella</taxon>
    </lineage>
</organism>
<keyword evidence="2" id="KW-1185">Reference proteome</keyword>
<accession>A0A7K1FSJ7</accession>
<comment type="caution">
    <text evidence="1">The sequence shown here is derived from an EMBL/GenBank/DDBJ whole genome shotgun (WGS) entry which is preliminary data.</text>
</comment>
<dbReference type="Proteomes" id="UP000460221">
    <property type="component" value="Unassembled WGS sequence"/>
</dbReference>